<dbReference type="InterPro" id="IPR052155">
    <property type="entry name" value="Biofilm_reg_signaling"/>
</dbReference>
<gene>
    <name evidence="6" type="ORF">LR394_05745</name>
</gene>
<evidence type="ECO:0000313" key="6">
    <source>
        <dbReference type="EMBL" id="MCD5310389.1"/>
    </source>
</evidence>
<keyword evidence="1" id="KW-0472">Membrane</keyword>
<dbReference type="SUPFAM" id="SSF55073">
    <property type="entry name" value="Nucleotide cyclase"/>
    <property type="match status" value="1"/>
</dbReference>
<dbReference type="Gene3D" id="3.30.450.20">
    <property type="entry name" value="PAS domain"/>
    <property type="match status" value="1"/>
</dbReference>
<evidence type="ECO:0000259" key="4">
    <source>
        <dbReference type="PROSITE" id="PS50883"/>
    </source>
</evidence>
<dbReference type="InterPro" id="IPR001633">
    <property type="entry name" value="EAL_dom"/>
</dbReference>
<dbReference type="SMART" id="SM00267">
    <property type="entry name" value="GGDEF"/>
    <property type="match status" value="1"/>
</dbReference>
<keyword evidence="7" id="KW-1185">Reference proteome</keyword>
<feature type="transmembrane region" description="Helical" evidence="1">
    <location>
        <begin position="91"/>
        <end position="110"/>
    </location>
</feature>
<sequence length="885" mass="95907">MGTSLLVSLVLVLQLGSPTSLARLSAGSVAACALLTAAAGARRGLLTARQTPARSIWLILAAALGLFGLSQSATLAITLTGPGPVLEGLRWLALALACPLFLVGVVRLLTPHQRGTARVRTLLDGTMIGWAILIAVWVTVLGPALRENPAAVGALSVTGLFATLIITISLTVYLAADLHRNGVQPAVPWWSLVSLVVLTSVADTWLAYATLAGTYRIGNPLDAFWLLGISCLLAGALLPARPRSQPLSHRRRFGEAVPNSFIIAATLAAAAMPELTGFRDDISRWLSAVLILMMLAHQTLARRENRSLTQALEQRVEAGHKRFQALVENSSDVIGLVDRDGVLSYVSNSVGRVLGAEADAIVGLHVSALLDEKSNQIMNDAMARVSAVPLSRERVELNVILPGGTELVMEEVVTNMLDDPAVNAYVLNARDITERRRLEDDLVHQAFHDTLTGLANRALFNDRVQHALHRRAGTEQPEIIGVLFLDLNGFKSVNDTLGHAAGDALLVEVAARLTACLRPGDTIARLGGDEFAVLVEGAQAETEFVDLAMRLHQALEPAIVVNDQELFVGTSIGIAGAEVGSIAVDQLIRNADLAMYQAKERRDGRPARYDPSLHHDLLERVALESDLRRALVDQELEVHYQPTIVLESGAMVGVEALVRWPHPERGMVRPDLFIPIAEQTGMIHELGRQVLRRACAQGQEWAQLSPQTALTVAVNVSAKQLQRRDFVDEVREVLLESGFPAERLVLEMTESVLVHDAEATLDTLQALKAMGVRIAIDDFGTGYSSLSYLHRFPVDILKIDRSFVERLSGTEDEDNLVESIVQLGHTLRLETIAEGIEEADQIEALRRLGCQMAQGYHFGRPVPAQDLSHLIAPSLPQPSPELLHP</sequence>
<evidence type="ECO:0000259" key="2">
    <source>
        <dbReference type="PROSITE" id="PS50112"/>
    </source>
</evidence>
<feature type="transmembrane region" description="Helical" evidence="1">
    <location>
        <begin position="223"/>
        <end position="240"/>
    </location>
</feature>
<dbReference type="Pfam" id="PF00563">
    <property type="entry name" value="EAL"/>
    <property type="match status" value="1"/>
</dbReference>
<dbReference type="PANTHER" id="PTHR44757">
    <property type="entry name" value="DIGUANYLATE CYCLASE DGCP"/>
    <property type="match status" value="1"/>
</dbReference>
<comment type="caution">
    <text evidence="6">The sequence shown here is derived from an EMBL/GenBank/DDBJ whole genome shotgun (WGS) entry which is preliminary data.</text>
</comment>
<dbReference type="SMART" id="SM00052">
    <property type="entry name" value="EAL"/>
    <property type="match status" value="1"/>
</dbReference>
<dbReference type="InterPro" id="IPR043128">
    <property type="entry name" value="Rev_trsase/Diguanyl_cyclase"/>
</dbReference>
<dbReference type="InterPro" id="IPR029787">
    <property type="entry name" value="Nucleotide_cyclase"/>
</dbReference>
<feature type="transmembrane region" description="Helical" evidence="1">
    <location>
        <begin position="187"/>
        <end position="211"/>
    </location>
</feature>
<dbReference type="Gene3D" id="3.30.70.270">
    <property type="match status" value="1"/>
</dbReference>
<dbReference type="Pfam" id="PF08448">
    <property type="entry name" value="PAS_4"/>
    <property type="match status" value="1"/>
</dbReference>
<feature type="domain" description="PAS" evidence="2">
    <location>
        <begin position="319"/>
        <end position="363"/>
    </location>
</feature>
<dbReference type="NCBIfam" id="TIGR00254">
    <property type="entry name" value="GGDEF"/>
    <property type="match status" value="1"/>
</dbReference>
<dbReference type="InterPro" id="IPR000160">
    <property type="entry name" value="GGDEF_dom"/>
</dbReference>
<dbReference type="InterPro" id="IPR035919">
    <property type="entry name" value="EAL_sf"/>
</dbReference>
<keyword evidence="1" id="KW-0812">Transmembrane</keyword>
<dbReference type="InterPro" id="IPR000700">
    <property type="entry name" value="PAS-assoc_C"/>
</dbReference>
<dbReference type="SMART" id="SM00091">
    <property type="entry name" value="PAS"/>
    <property type="match status" value="1"/>
</dbReference>
<dbReference type="Proteomes" id="UP001138997">
    <property type="component" value="Unassembled WGS sequence"/>
</dbReference>
<dbReference type="Pfam" id="PF00990">
    <property type="entry name" value="GGDEF"/>
    <property type="match status" value="1"/>
</dbReference>
<feature type="transmembrane region" description="Helical" evidence="1">
    <location>
        <begin position="57"/>
        <end position="79"/>
    </location>
</feature>
<dbReference type="PROSITE" id="PS50883">
    <property type="entry name" value="EAL"/>
    <property type="match status" value="1"/>
</dbReference>
<feature type="domain" description="PAC" evidence="3">
    <location>
        <begin position="393"/>
        <end position="444"/>
    </location>
</feature>
<feature type="domain" description="GGDEF" evidence="5">
    <location>
        <begin position="478"/>
        <end position="611"/>
    </location>
</feature>
<keyword evidence="1" id="KW-1133">Transmembrane helix</keyword>
<dbReference type="InterPro" id="IPR035965">
    <property type="entry name" value="PAS-like_dom_sf"/>
</dbReference>
<dbReference type="PROSITE" id="PS50887">
    <property type="entry name" value="GGDEF"/>
    <property type="match status" value="1"/>
</dbReference>
<dbReference type="InterPro" id="IPR000014">
    <property type="entry name" value="PAS"/>
</dbReference>
<dbReference type="RefSeq" id="WP_231439313.1">
    <property type="nucleotide sequence ID" value="NZ_JAJOMB010000002.1"/>
</dbReference>
<dbReference type="PROSITE" id="PS50112">
    <property type="entry name" value="PAS"/>
    <property type="match status" value="1"/>
</dbReference>
<dbReference type="SUPFAM" id="SSF55785">
    <property type="entry name" value="PYP-like sensor domain (PAS domain)"/>
    <property type="match status" value="1"/>
</dbReference>
<evidence type="ECO:0000259" key="3">
    <source>
        <dbReference type="PROSITE" id="PS50113"/>
    </source>
</evidence>
<dbReference type="CDD" id="cd01949">
    <property type="entry name" value="GGDEF"/>
    <property type="match status" value="1"/>
</dbReference>
<organism evidence="6 7">
    <name type="scientific">Kineosporia babensis</name>
    <dbReference type="NCBI Taxonomy" id="499548"/>
    <lineage>
        <taxon>Bacteria</taxon>
        <taxon>Bacillati</taxon>
        <taxon>Actinomycetota</taxon>
        <taxon>Actinomycetes</taxon>
        <taxon>Kineosporiales</taxon>
        <taxon>Kineosporiaceae</taxon>
        <taxon>Kineosporia</taxon>
    </lineage>
</organism>
<proteinExistence type="predicted"/>
<reference evidence="6" key="1">
    <citation type="submission" date="2021-11" db="EMBL/GenBank/DDBJ databases">
        <title>Streptomyces corallinus and Kineosporia corallina sp. nov., two new coral-derived marine actinobacteria.</title>
        <authorList>
            <person name="Buangrab K."/>
            <person name="Sutthacheep M."/>
            <person name="Yeemin T."/>
            <person name="Harunari E."/>
            <person name="Igarashi Y."/>
            <person name="Sripreechasak P."/>
            <person name="Kanchanasin P."/>
            <person name="Tanasupawat S."/>
            <person name="Phongsopitanun W."/>
        </authorList>
    </citation>
    <scope>NUCLEOTIDE SEQUENCE</scope>
    <source>
        <strain evidence="6">JCM 31032</strain>
    </source>
</reference>
<accession>A0A9X1SSA7</accession>
<dbReference type="FunFam" id="3.20.20.450:FF:000001">
    <property type="entry name" value="Cyclic di-GMP phosphodiesterase yahA"/>
    <property type="match status" value="1"/>
</dbReference>
<dbReference type="CDD" id="cd01948">
    <property type="entry name" value="EAL"/>
    <property type="match status" value="1"/>
</dbReference>
<feature type="domain" description="EAL" evidence="4">
    <location>
        <begin position="620"/>
        <end position="875"/>
    </location>
</feature>
<evidence type="ECO:0000313" key="7">
    <source>
        <dbReference type="Proteomes" id="UP001138997"/>
    </source>
</evidence>
<dbReference type="AlphaFoldDB" id="A0A9X1SSA7"/>
<dbReference type="EMBL" id="JAJOMB010000002">
    <property type="protein sequence ID" value="MCD5310389.1"/>
    <property type="molecule type" value="Genomic_DNA"/>
</dbReference>
<dbReference type="SUPFAM" id="SSF141868">
    <property type="entry name" value="EAL domain-like"/>
    <property type="match status" value="1"/>
</dbReference>
<dbReference type="Gene3D" id="3.20.20.450">
    <property type="entry name" value="EAL domain"/>
    <property type="match status" value="1"/>
</dbReference>
<dbReference type="PROSITE" id="PS50113">
    <property type="entry name" value="PAC"/>
    <property type="match status" value="1"/>
</dbReference>
<dbReference type="NCBIfam" id="TIGR00229">
    <property type="entry name" value="sensory_box"/>
    <property type="match status" value="1"/>
</dbReference>
<name>A0A9X1SSA7_9ACTN</name>
<protein>
    <submittedName>
        <fullName evidence="6">EAL domain-containing protein</fullName>
    </submittedName>
</protein>
<evidence type="ECO:0000256" key="1">
    <source>
        <dbReference type="SAM" id="Phobius"/>
    </source>
</evidence>
<feature type="transmembrane region" description="Helical" evidence="1">
    <location>
        <begin position="252"/>
        <end position="270"/>
    </location>
</feature>
<feature type="transmembrane region" description="Helical" evidence="1">
    <location>
        <begin position="151"/>
        <end position="175"/>
    </location>
</feature>
<evidence type="ECO:0000259" key="5">
    <source>
        <dbReference type="PROSITE" id="PS50887"/>
    </source>
</evidence>
<dbReference type="InterPro" id="IPR013656">
    <property type="entry name" value="PAS_4"/>
</dbReference>
<feature type="transmembrane region" description="Helical" evidence="1">
    <location>
        <begin position="122"/>
        <end position="145"/>
    </location>
</feature>
<feature type="transmembrane region" description="Helical" evidence="1">
    <location>
        <begin position="28"/>
        <end position="45"/>
    </location>
</feature>
<dbReference type="PANTHER" id="PTHR44757:SF2">
    <property type="entry name" value="BIOFILM ARCHITECTURE MAINTENANCE PROTEIN MBAA"/>
    <property type="match status" value="1"/>
</dbReference>